<evidence type="ECO:0000256" key="10">
    <source>
        <dbReference type="ARBA" id="ARBA00022723"/>
    </source>
</evidence>
<accession>A0A034W3H5</accession>
<evidence type="ECO:0000256" key="2">
    <source>
        <dbReference type="ARBA" id="ARBA00001913"/>
    </source>
</evidence>
<dbReference type="InterPro" id="IPR013658">
    <property type="entry name" value="SGL"/>
</dbReference>
<comment type="cofactor">
    <cofactor evidence="15">
        <name>Zn(2+)</name>
        <dbReference type="ChEBI" id="CHEBI:29105"/>
    </cofactor>
    <text evidence="15">Binds 1 divalent metal cation per subunit.</text>
</comment>
<name>A0A034W3H5_BACDO</name>
<feature type="binding site" evidence="15">
    <location>
        <position position="17"/>
    </location>
    <ligand>
        <name>a divalent metal cation</name>
        <dbReference type="ChEBI" id="CHEBI:60240"/>
    </ligand>
</feature>
<keyword evidence="9" id="KW-0963">Cytoplasm</keyword>
<dbReference type="PANTHER" id="PTHR10907:SF66">
    <property type="entry name" value="MIP34848P1-RELATED"/>
    <property type="match status" value="1"/>
</dbReference>
<comment type="cofactor">
    <cofactor evidence="3">
        <name>Mn(2+)</name>
        <dbReference type="ChEBI" id="CHEBI:29035"/>
    </cofactor>
</comment>
<comment type="catalytic activity">
    <reaction evidence="1">
        <text>D-glucono-1,5-lactone + H2O = D-gluconate + H(+)</text>
        <dbReference type="Rhea" id="RHEA:10440"/>
        <dbReference type="ChEBI" id="CHEBI:15377"/>
        <dbReference type="ChEBI" id="CHEBI:15378"/>
        <dbReference type="ChEBI" id="CHEBI:16217"/>
        <dbReference type="ChEBI" id="CHEBI:18391"/>
        <dbReference type="EC" id="3.1.1.17"/>
    </reaction>
</comment>
<comment type="cofactor">
    <cofactor evidence="4">
        <name>Mg(2+)</name>
        <dbReference type="ChEBI" id="CHEBI:18420"/>
    </cofactor>
</comment>
<evidence type="ECO:0000256" key="13">
    <source>
        <dbReference type="ARBA" id="ARBA00032464"/>
    </source>
</evidence>
<gene>
    <name evidence="17" type="primary">RGN</name>
</gene>
<dbReference type="EC" id="3.1.1.17" evidence="7"/>
<dbReference type="EMBL" id="GAKP01008811">
    <property type="protein sequence ID" value="JAC50141.1"/>
    <property type="molecule type" value="Transcribed_RNA"/>
</dbReference>
<dbReference type="FunFam" id="2.120.10.30:FF:000027">
    <property type="entry name" value="Regucalcin homologue"/>
    <property type="match status" value="1"/>
</dbReference>
<sequence>MTYRVEQVNDSYAFLGEGPHWDTETQNLYFVDIPNSTLLRYDYKENKTYRAKVENEKQTSFIIPVEGEVGKFAVGCSSRVAIVAWDGVAPIAKVERTAYTLQQGDEVCKHKFNDGKADLRGRLFTGTIYGEFSESNPLAELYRFEKGQPMAVIRKGVTLSNGLAWNEKTNKFYYIDSKDCEVTEYDYDLETGAISNPKVVFKNTEHLPDGMTIDTEGNIYIATFTGHTVYKVNPSTQEILLAIKLPAKQITSVAFGGPNLDILYVTSSSYNDEPSPAGYTFKVTGLGAKGFPMRKVRI</sequence>
<evidence type="ECO:0000256" key="15">
    <source>
        <dbReference type="PIRSR" id="PIRSR605511-2"/>
    </source>
</evidence>
<evidence type="ECO:0000256" key="5">
    <source>
        <dbReference type="ARBA" id="ARBA00004496"/>
    </source>
</evidence>
<evidence type="ECO:0000256" key="14">
    <source>
        <dbReference type="PIRSR" id="PIRSR605511-1"/>
    </source>
</evidence>
<dbReference type="GO" id="GO:0005509">
    <property type="term" value="F:calcium ion binding"/>
    <property type="evidence" value="ECO:0007669"/>
    <property type="project" value="TreeGrafter"/>
</dbReference>
<dbReference type="PANTHER" id="PTHR10907">
    <property type="entry name" value="REGUCALCIN"/>
    <property type="match status" value="1"/>
</dbReference>
<keyword evidence="10 15" id="KW-0479">Metal-binding</keyword>
<dbReference type="InterPro" id="IPR005511">
    <property type="entry name" value="SMP-30"/>
</dbReference>
<proteinExistence type="inferred from homology"/>
<evidence type="ECO:0000256" key="8">
    <source>
        <dbReference type="ARBA" id="ARBA00016808"/>
    </source>
</evidence>
<feature type="active site" description="Proton donor/acceptor" evidence="14">
    <location>
        <position position="209"/>
    </location>
</feature>
<feature type="domain" description="SMP-30/Gluconolactonase/LRE-like region" evidence="16">
    <location>
        <begin position="15"/>
        <end position="268"/>
    </location>
</feature>
<feature type="binding site" evidence="15">
    <location>
        <position position="161"/>
    </location>
    <ligand>
        <name>a divalent metal cation</name>
        <dbReference type="ChEBI" id="CHEBI:60240"/>
    </ligand>
</feature>
<dbReference type="GO" id="GO:0019853">
    <property type="term" value="P:L-ascorbic acid biosynthetic process"/>
    <property type="evidence" value="ECO:0007669"/>
    <property type="project" value="TreeGrafter"/>
</dbReference>
<evidence type="ECO:0000256" key="6">
    <source>
        <dbReference type="ARBA" id="ARBA00008853"/>
    </source>
</evidence>
<dbReference type="PRINTS" id="PR01790">
    <property type="entry name" value="SMP30FAMILY"/>
</dbReference>
<dbReference type="GO" id="GO:0004341">
    <property type="term" value="F:gluconolactonase activity"/>
    <property type="evidence" value="ECO:0007669"/>
    <property type="project" value="UniProtKB-EC"/>
</dbReference>
<comment type="subcellular location">
    <subcellularLocation>
        <location evidence="5">Cytoplasm</location>
    </subcellularLocation>
</comment>
<dbReference type="SUPFAM" id="SSF63829">
    <property type="entry name" value="Calcium-dependent phosphotriesterase"/>
    <property type="match status" value="1"/>
</dbReference>
<keyword evidence="11" id="KW-0378">Hydrolase</keyword>
<protein>
    <recommendedName>
        <fullName evidence="8">Regucalcin</fullName>
        <ecNumber evidence="7">3.1.1.17</ecNumber>
    </recommendedName>
    <alternativeName>
        <fullName evidence="13">Gluconolactonase</fullName>
    </alternativeName>
</protein>
<feature type="binding site" evidence="15">
    <location>
        <position position="209"/>
    </location>
    <ligand>
        <name>a divalent metal cation</name>
        <dbReference type="ChEBI" id="CHEBI:60240"/>
    </ligand>
</feature>
<evidence type="ECO:0000256" key="11">
    <source>
        <dbReference type="ARBA" id="ARBA00022801"/>
    </source>
</evidence>
<evidence type="ECO:0000256" key="4">
    <source>
        <dbReference type="ARBA" id="ARBA00001946"/>
    </source>
</evidence>
<evidence type="ECO:0000256" key="9">
    <source>
        <dbReference type="ARBA" id="ARBA00022490"/>
    </source>
</evidence>
<evidence type="ECO:0000256" key="7">
    <source>
        <dbReference type="ARBA" id="ARBA00013227"/>
    </source>
</evidence>
<comment type="cofactor">
    <cofactor evidence="2">
        <name>Ca(2+)</name>
        <dbReference type="ChEBI" id="CHEBI:29108"/>
    </cofactor>
</comment>
<feature type="binding site" evidence="15">
    <location>
        <position position="131"/>
    </location>
    <ligand>
        <name>substrate</name>
    </ligand>
</feature>
<feature type="binding site" evidence="15">
    <location>
        <position position="113"/>
    </location>
    <ligand>
        <name>substrate</name>
    </ligand>
</feature>
<comment type="similarity">
    <text evidence="6">Belongs to the SMP-30/CGR1 family.</text>
</comment>
<evidence type="ECO:0000259" key="16">
    <source>
        <dbReference type="Pfam" id="PF08450"/>
    </source>
</evidence>
<dbReference type="InterPro" id="IPR011042">
    <property type="entry name" value="6-blade_b-propeller_TolB-like"/>
</dbReference>
<dbReference type="GO" id="GO:0005737">
    <property type="term" value="C:cytoplasm"/>
    <property type="evidence" value="ECO:0007669"/>
    <property type="project" value="UniProtKB-SubCell"/>
</dbReference>
<reference evidence="17" key="1">
    <citation type="journal article" date="2014" name="BMC Genomics">
        <title>Characterizing the developmental transcriptome of the oriental fruit fly, Bactrocera dorsalis (Diptera: Tephritidae) through comparative genomic analysis with Drosophila melanogaster utilizing modENCODE datasets.</title>
        <authorList>
            <person name="Geib S.M."/>
            <person name="Calla B."/>
            <person name="Hall B."/>
            <person name="Hou S."/>
            <person name="Manoukis N.C."/>
        </authorList>
    </citation>
    <scope>NUCLEOTIDE SEQUENCE</scope>
    <source>
        <strain evidence="17">Punador</strain>
    </source>
</reference>
<evidence type="ECO:0000256" key="12">
    <source>
        <dbReference type="ARBA" id="ARBA00022837"/>
    </source>
</evidence>
<organism evidence="17">
    <name type="scientific">Bactrocera dorsalis</name>
    <name type="common">Oriental fruit fly</name>
    <name type="synonym">Dacus dorsalis</name>
    <dbReference type="NCBI Taxonomy" id="27457"/>
    <lineage>
        <taxon>Eukaryota</taxon>
        <taxon>Metazoa</taxon>
        <taxon>Ecdysozoa</taxon>
        <taxon>Arthropoda</taxon>
        <taxon>Hexapoda</taxon>
        <taxon>Insecta</taxon>
        <taxon>Pterygota</taxon>
        <taxon>Neoptera</taxon>
        <taxon>Endopterygota</taxon>
        <taxon>Diptera</taxon>
        <taxon>Brachycera</taxon>
        <taxon>Muscomorpha</taxon>
        <taxon>Tephritoidea</taxon>
        <taxon>Tephritidae</taxon>
        <taxon>Bactrocera</taxon>
        <taxon>Bactrocera</taxon>
    </lineage>
</organism>
<dbReference type="OrthoDB" id="423498at2759"/>
<keyword evidence="15" id="KW-0862">Zinc</keyword>
<dbReference type="Pfam" id="PF08450">
    <property type="entry name" value="SGL"/>
    <property type="match status" value="1"/>
</dbReference>
<dbReference type="Gene3D" id="2.120.10.30">
    <property type="entry name" value="TolB, C-terminal domain"/>
    <property type="match status" value="1"/>
</dbReference>
<keyword evidence="12" id="KW-0106">Calcium</keyword>
<evidence type="ECO:0000313" key="17">
    <source>
        <dbReference type="EMBL" id="JAC50141.1"/>
    </source>
</evidence>
<evidence type="ECO:0000256" key="3">
    <source>
        <dbReference type="ARBA" id="ARBA00001936"/>
    </source>
</evidence>
<evidence type="ECO:0000256" key="1">
    <source>
        <dbReference type="ARBA" id="ARBA00001589"/>
    </source>
</evidence>
<dbReference type="AlphaFoldDB" id="A0A034W3H5"/>